<proteinExistence type="predicted"/>
<dbReference type="EMBL" id="JARXIC010000002">
    <property type="protein sequence ID" value="MDQ8193075.1"/>
    <property type="molecule type" value="Genomic_DNA"/>
</dbReference>
<organism evidence="1 2">
    <name type="scientific">Thalassobacterium sedimentorum</name>
    <dbReference type="NCBI Taxonomy" id="3041258"/>
    <lineage>
        <taxon>Bacteria</taxon>
        <taxon>Pseudomonadati</taxon>
        <taxon>Verrucomicrobiota</taxon>
        <taxon>Opitutia</taxon>
        <taxon>Puniceicoccales</taxon>
        <taxon>Coraliomargaritaceae</taxon>
        <taxon>Thalassobacterium</taxon>
    </lineage>
</organism>
<evidence type="ECO:0000313" key="1">
    <source>
        <dbReference type="EMBL" id="MDQ8193075.1"/>
    </source>
</evidence>
<name>A0ABU1AGU9_9BACT</name>
<accession>A0ABU1AGU9</accession>
<protein>
    <submittedName>
        <fullName evidence="1">Uncharacterized protein</fullName>
    </submittedName>
</protein>
<reference evidence="1 2" key="1">
    <citation type="submission" date="2023-04" db="EMBL/GenBank/DDBJ databases">
        <title>A novel bacteria isolated from coastal sediment.</title>
        <authorList>
            <person name="Liu X.-J."/>
            <person name="Du Z.-J."/>
        </authorList>
    </citation>
    <scope>NUCLEOTIDE SEQUENCE [LARGE SCALE GENOMIC DNA]</scope>
    <source>
        <strain evidence="1 2">SDUM461004</strain>
    </source>
</reference>
<evidence type="ECO:0000313" key="2">
    <source>
        <dbReference type="Proteomes" id="UP001243717"/>
    </source>
</evidence>
<dbReference type="Proteomes" id="UP001243717">
    <property type="component" value="Unassembled WGS sequence"/>
</dbReference>
<keyword evidence="2" id="KW-1185">Reference proteome</keyword>
<dbReference type="RefSeq" id="WP_308983584.1">
    <property type="nucleotide sequence ID" value="NZ_JARXIC010000002.1"/>
</dbReference>
<sequence length="66" mass="7325">MTDKMRERVRELAQVFVQLGASEAQAPVLAAQLLKRAGQLAEERNISEVEATETLLKQVFEARQGA</sequence>
<gene>
    <name evidence="1" type="ORF">QEH59_01465</name>
</gene>
<comment type="caution">
    <text evidence="1">The sequence shown here is derived from an EMBL/GenBank/DDBJ whole genome shotgun (WGS) entry which is preliminary data.</text>
</comment>